<dbReference type="AlphaFoldDB" id="A0A818PHM4"/>
<sequence>MNHIGILFPTKHLKLMLNRNKLFPKPRRICAFDLLPIELVHVIFNYFLAQEILHSFTNVSDYVDSILFSYSSHRLNFSSISKSTFDLVCRYIRPSQVISLTLSNANDTSGQSDLFLTHFRIEQFIQLRSLRLIEIELDSLESIFSNLTHLTLLRSLTYETNGIKTKCPNWIYGYSGMIINVKSCFEETAMRVLPRLNVSNLEIDVAKKLPRLRHLTLGKSNYGEINRILSQVPQLRSLNVSLQGDASHIHHLSFCSQLNRLALKIDDSLISMTQMERLLPNLTQLINFELHAKGRRDLADGHRWKVLTEGLVTFNFKFQIYSSLDDLTLSSFRNEFWVREKRWYVAYKEEYLFSIPYFAPVEVHCSSVSLLSVWKTANDTSFYENVTKLNLSPCPSEDNIRTISTMMDLGCIQQLTISKLNHILFLNFYLLSMHCLHTLCINGSLSLDYIEQIRHFRFEQIRTLKISSNSKITDYFIEELLRIFPCVKHLYVSCLQSRAQMIRLIDGFQHLSSASFTITSWHQENERHCYFEPELLIRDSRRLTRGTYRCRFYRSMRGSQSYDIHIWIEEKVSSSSFFVLVLNAFHLKLNFSSDNCVG</sequence>
<name>A0A818PHM4_9BILA</name>
<gene>
    <name evidence="1" type="ORF">GRG538_LOCUS23690</name>
</gene>
<evidence type="ECO:0008006" key="3">
    <source>
        <dbReference type="Google" id="ProtNLM"/>
    </source>
</evidence>
<dbReference type="InterPro" id="IPR032675">
    <property type="entry name" value="LRR_dom_sf"/>
</dbReference>
<evidence type="ECO:0000313" key="2">
    <source>
        <dbReference type="Proteomes" id="UP000663872"/>
    </source>
</evidence>
<protein>
    <recommendedName>
        <fullName evidence="3">F-box domain-containing protein</fullName>
    </recommendedName>
</protein>
<dbReference type="Proteomes" id="UP000663872">
    <property type="component" value="Unassembled WGS sequence"/>
</dbReference>
<dbReference type="EMBL" id="CAJNYT010003960">
    <property type="protein sequence ID" value="CAF3621321.1"/>
    <property type="molecule type" value="Genomic_DNA"/>
</dbReference>
<organism evidence="1 2">
    <name type="scientific">Rotaria socialis</name>
    <dbReference type="NCBI Taxonomy" id="392032"/>
    <lineage>
        <taxon>Eukaryota</taxon>
        <taxon>Metazoa</taxon>
        <taxon>Spiralia</taxon>
        <taxon>Gnathifera</taxon>
        <taxon>Rotifera</taxon>
        <taxon>Eurotatoria</taxon>
        <taxon>Bdelloidea</taxon>
        <taxon>Philodinida</taxon>
        <taxon>Philodinidae</taxon>
        <taxon>Rotaria</taxon>
    </lineage>
</organism>
<dbReference type="SUPFAM" id="SSF52058">
    <property type="entry name" value="L domain-like"/>
    <property type="match status" value="1"/>
</dbReference>
<proteinExistence type="predicted"/>
<dbReference type="Gene3D" id="3.80.10.10">
    <property type="entry name" value="Ribonuclease Inhibitor"/>
    <property type="match status" value="1"/>
</dbReference>
<comment type="caution">
    <text evidence="1">The sequence shown here is derived from an EMBL/GenBank/DDBJ whole genome shotgun (WGS) entry which is preliminary data.</text>
</comment>
<reference evidence="1" key="1">
    <citation type="submission" date="2021-02" db="EMBL/GenBank/DDBJ databases">
        <authorList>
            <person name="Nowell W R."/>
        </authorList>
    </citation>
    <scope>NUCLEOTIDE SEQUENCE</scope>
</reference>
<evidence type="ECO:0000313" key="1">
    <source>
        <dbReference type="EMBL" id="CAF3621321.1"/>
    </source>
</evidence>
<accession>A0A818PHM4</accession>